<dbReference type="AlphaFoldDB" id="A0A6C0E0R5"/>
<feature type="transmembrane region" description="Helical" evidence="2">
    <location>
        <begin position="98"/>
        <end position="116"/>
    </location>
</feature>
<evidence type="ECO:0000256" key="1">
    <source>
        <dbReference type="ARBA" id="ARBA00023098"/>
    </source>
</evidence>
<dbReference type="InterPro" id="IPR016035">
    <property type="entry name" value="Acyl_Trfase/lysoPLipase"/>
</dbReference>
<dbReference type="Gene3D" id="3.40.1090.10">
    <property type="entry name" value="Cytosolic phospholipase A2 catalytic domain"/>
    <property type="match status" value="2"/>
</dbReference>
<dbReference type="PANTHER" id="PTHR46394:SF1">
    <property type="entry name" value="PNPLA DOMAIN-CONTAINING PROTEIN"/>
    <property type="match status" value="1"/>
</dbReference>
<evidence type="ECO:0000313" key="4">
    <source>
        <dbReference type="EMBL" id="QHT22338.1"/>
    </source>
</evidence>
<keyword evidence="2" id="KW-0472">Membrane</keyword>
<dbReference type="SUPFAM" id="SSF52151">
    <property type="entry name" value="FabD/lysophospholipase-like"/>
    <property type="match status" value="1"/>
</dbReference>
<dbReference type="PROSITE" id="PS51635">
    <property type="entry name" value="PNPLA"/>
    <property type="match status" value="1"/>
</dbReference>
<reference evidence="4" key="1">
    <citation type="journal article" date="2020" name="Nature">
        <title>Giant virus diversity and host interactions through global metagenomics.</title>
        <authorList>
            <person name="Schulz F."/>
            <person name="Roux S."/>
            <person name="Paez-Espino D."/>
            <person name="Jungbluth S."/>
            <person name="Walsh D.A."/>
            <person name="Denef V.J."/>
            <person name="McMahon K.D."/>
            <person name="Konstantinidis K.T."/>
            <person name="Eloe-Fadrosh E.A."/>
            <person name="Kyrpides N.C."/>
            <person name="Woyke T."/>
        </authorList>
    </citation>
    <scope>NUCLEOTIDE SEQUENCE</scope>
    <source>
        <strain evidence="4">GVMAG-M-3300023179-111</strain>
    </source>
</reference>
<dbReference type="InterPro" id="IPR002641">
    <property type="entry name" value="PNPLA_dom"/>
</dbReference>
<feature type="transmembrane region" description="Helical" evidence="2">
    <location>
        <begin position="69"/>
        <end position="92"/>
    </location>
</feature>
<dbReference type="EMBL" id="MN739709">
    <property type="protein sequence ID" value="QHT22338.1"/>
    <property type="molecule type" value="Genomic_DNA"/>
</dbReference>
<name>A0A6C0E0R5_9ZZZZ</name>
<dbReference type="Pfam" id="PF01734">
    <property type="entry name" value="Patatin"/>
    <property type="match status" value="1"/>
</dbReference>
<feature type="domain" description="PNPLA" evidence="3">
    <location>
        <begin position="29"/>
        <end position="208"/>
    </location>
</feature>
<keyword evidence="2" id="KW-0812">Transmembrane</keyword>
<dbReference type="InterPro" id="IPR052580">
    <property type="entry name" value="Lipid_Hydrolase"/>
</dbReference>
<organism evidence="4">
    <name type="scientific">viral metagenome</name>
    <dbReference type="NCBI Taxonomy" id="1070528"/>
    <lineage>
        <taxon>unclassified sequences</taxon>
        <taxon>metagenomes</taxon>
        <taxon>organismal metagenomes</taxon>
    </lineage>
</organism>
<accession>A0A6C0E0R5</accession>
<dbReference type="PANTHER" id="PTHR46394">
    <property type="entry name" value="ANNEXIN"/>
    <property type="match status" value="1"/>
</dbReference>
<sequence length="302" mass="34787">MDIPEDNKIDEIINEDKIEEKSLSNYDTLVLGGGAVKSFVIFGALQYAIDNYLLTDIKTYIGTSGGTIINYLLIIGYTPIEAMVFICTNHVIEKLQSFNMFAMMNGLGAISFLHIYEELEKMTLQKIGYIPTFADIKEKFNKDFICVTYNITEGKIEYLSYENTPTLPCLIAIRMSSNLPLIFENFKYGNSYYVDGGVANNFAIEKAIEKGKKILGIHNKLSSFSFTKDNEFNMLEYIFKIIFIPIGELYKLKRKELEPNDNFDIIQVVEDSINLYNFNITTREKLNMFSKGYQQMKEYFEK</sequence>
<evidence type="ECO:0000256" key="2">
    <source>
        <dbReference type="SAM" id="Phobius"/>
    </source>
</evidence>
<dbReference type="GO" id="GO:0006629">
    <property type="term" value="P:lipid metabolic process"/>
    <property type="evidence" value="ECO:0007669"/>
    <property type="project" value="UniProtKB-KW"/>
</dbReference>
<keyword evidence="2" id="KW-1133">Transmembrane helix</keyword>
<evidence type="ECO:0000259" key="3">
    <source>
        <dbReference type="PROSITE" id="PS51635"/>
    </source>
</evidence>
<proteinExistence type="predicted"/>
<keyword evidence="1" id="KW-0443">Lipid metabolism</keyword>
<protein>
    <recommendedName>
        <fullName evidence="3">PNPLA domain-containing protein</fullName>
    </recommendedName>
</protein>
<feature type="transmembrane region" description="Helical" evidence="2">
    <location>
        <begin position="29"/>
        <end position="49"/>
    </location>
</feature>